<dbReference type="PRINTS" id="PR00502">
    <property type="entry name" value="NUDIXFAMILY"/>
</dbReference>
<comment type="catalytic activity">
    <reaction evidence="10">
        <text>8-oxo-dGTP + H2O = 8-oxo-dGMP + diphosphate + H(+)</text>
        <dbReference type="Rhea" id="RHEA:31575"/>
        <dbReference type="ChEBI" id="CHEBI:15377"/>
        <dbReference type="ChEBI" id="CHEBI:15378"/>
        <dbReference type="ChEBI" id="CHEBI:33019"/>
        <dbReference type="ChEBI" id="CHEBI:63224"/>
        <dbReference type="ChEBI" id="CHEBI:77896"/>
        <dbReference type="EC" id="3.6.1.55"/>
    </reaction>
</comment>
<proteinExistence type="inferred from homology"/>
<evidence type="ECO:0000313" key="14">
    <source>
        <dbReference type="Proteomes" id="UP001500466"/>
    </source>
</evidence>
<evidence type="ECO:0000256" key="9">
    <source>
        <dbReference type="ARBA" id="ARBA00023204"/>
    </source>
</evidence>
<keyword evidence="4" id="KW-0235">DNA replication</keyword>
<name>A0ABP9H8E4_9ACTN</name>
<dbReference type="InterPro" id="IPR000086">
    <property type="entry name" value="NUDIX_hydrolase_dom"/>
</dbReference>
<dbReference type="CDD" id="cd03425">
    <property type="entry name" value="NUDIX_MutT_NudA_like"/>
    <property type="match status" value="1"/>
</dbReference>
<evidence type="ECO:0000313" key="13">
    <source>
        <dbReference type="EMBL" id="GAA4963807.1"/>
    </source>
</evidence>
<comment type="caution">
    <text evidence="13">The sequence shown here is derived from an EMBL/GenBank/DDBJ whole genome shotgun (WGS) entry which is preliminary data.</text>
</comment>
<evidence type="ECO:0000256" key="3">
    <source>
        <dbReference type="ARBA" id="ARBA00022457"/>
    </source>
</evidence>
<dbReference type="RefSeq" id="WP_345675915.1">
    <property type="nucleotide sequence ID" value="NZ_BAABHS010000009.1"/>
</dbReference>
<accession>A0ABP9H8E4</accession>
<gene>
    <name evidence="13" type="ORF">GCM10023205_29700</name>
</gene>
<dbReference type="EC" id="3.6.1.55" evidence="11"/>
<keyword evidence="6" id="KW-0227">DNA damage</keyword>
<evidence type="ECO:0000256" key="6">
    <source>
        <dbReference type="ARBA" id="ARBA00022763"/>
    </source>
</evidence>
<evidence type="ECO:0000256" key="4">
    <source>
        <dbReference type="ARBA" id="ARBA00022705"/>
    </source>
</evidence>
<evidence type="ECO:0000259" key="12">
    <source>
        <dbReference type="PROSITE" id="PS51462"/>
    </source>
</evidence>
<dbReference type="PANTHER" id="PTHR47707">
    <property type="entry name" value="8-OXO-DGTP DIPHOSPHATASE"/>
    <property type="match status" value="1"/>
</dbReference>
<evidence type="ECO:0000256" key="11">
    <source>
        <dbReference type="ARBA" id="ARBA00038905"/>
    </source>
</evidence>
<reference evidence="14" key="1">
    <citation type="journal article" date="2019" name="Int. J. Syst. Evol. Microbiol.">
        <title>The Global Catalogue of Microorganisms (GCM) 10K type strain sequencing project: providing services to taxonomists for standard genome sequencing and annotation.</title>
        <authorList>
            <consortium name="The Broad Institute Genomics Platform"/>
            <consortium name="The Broad Institute Genome Sequencing Center for Infectious Disease"/>
            <person name="Wu L."/>
            <person name="Ma J."/>
        </authorList>
    </citation>
    <scope>NUCLEOTIDE SEQUENCE [LARGE SCALE GENOMIC DNA]</scope>
    <source>
        <strain evidence="14">JCM 17986</strain>
    </source>
</reference>
<dbReference type="InterPro" id="IPR020476">
    <property type="entry name" value="Nudix_hydrolase"/>
</dbReference>
<dbReference type="Gene3D" id="3.90.79.10">
    <property type="entry name" value="Nucleoside Triphosphate Pyrophosphohydrolase"/>
    <property type="match status" value="1"/>
</dbReference>
<evidence type="ECO:0000256" key="1">
    <source>
        <dbReference type="ARBA" id="ARBA00001946"/>
    </source>
</evidence>
<organism evidence="13 14">
    <name type="scientific">Yinghuangia aomiensis</name>
    <dbReference type="NCBI Taxonomy" id="676205"/>
    <lineage>
        <taxon>Bacteria</taxon>
        <taxon>Bacillati</taxon>
        <taxon>Actinomycetota</taxon>
        <taxon>Actinomycetes</taxon>
        <taxon>Kitasatosporales</taxon>
        <taxon>Streptomycetaceae</taxon>
        <taxon>Yinghuangia</taxon>
    </lineage>
</organism>
<dbReference type="Pfam" id="PF00293">
    <property type="entry name" value="NUDIX"/>
    <property type="match status" value="1"/>
</dbReference>
<dbReference type="EMBL" id="BAABHS010000009">
    <property type="protein sequence ID" value="GAA4963807.1"/>
    <property type="molecule type" value="Genomic_DNA"/>
</dbReference>
<dbReference type="PANTHER" id="PTHR47707:SF1">
    <property type="entry name" value="NUDIX HYDROLASE FAMILY PROTEIN"/>
    <property type="match status" value="1"/>
</dbReference>
<keyword evidence="3" id="KW-0515">Mutator protein</keyword>
<evidence type="ECO:0000256" key="10">
    <source>
        <dbReference type="ARBA" id="ARBA00035861"/>
    </source>
</evidence>
<comment type="similarity">
    <text evidence="2">Belongs to the Nudix hydrolase family.</text>
</comment>
<dbReference type="Proteomes" id="UP001500466">
    <property type="component" value="Unassembled WGS sequence"/>
</dbReference>
<evidence type="ECO:0000256" key="7">
    <source>
        <dbReference type="ARBA" id="ARBA00022801"/>
    </source>
</evidence>
<keyword evidence="9" id="KW-0234">DNA repair</keyword>
<evidence type="ECO:0000256" key="2">
    <source>
        <dbReference type="ARBA" id="ARBA00005582"/>
    </source>
</evidence>
<evidence type="ECO:0000256" key="5">
    <source>
        <dbReference type="ARBA" id="ARBA00022723"/>
    </source>
</evidence>
<dbReference type="SUPFAM" id="SSF55811">
    <property type="entry name" value="Nudix"/>
    <property type="match status" value="1"/>
</dbReference>
<dbReference type="InterPro" id="IPR015797">
    <property type="entry name" value="NUDIX_hydrolase-like_dom_sf"/>
</dbReference>
<keyword evidence="5" id="KW-0479">Metal-binding</keyword>
<dbReference type="PROSITE" id="PS51462">
    <property type="entry name" value="NUDIX"/>
    <property type="match status" value="1"/>
</dbReference>
<dbReference type="InterPro" id="IPR047127">
    <property type="entry name" value="MutT-like"/>
</dbReference>
<keyword evidence="7" id="KW-0378">Hydrolase</keyword>
<keyword evidence="14" id="KW-1185">Reference proteome</keyword>
<keyword evidence="8" id="KW-0460">Magnesium</keyword>
<evidence type="ECO:0000256" key="8">
    <source>
        <dbReference type="ARBA" id="ARBA00022842"/>
    </source>
</evidence>
<comment type="cofactor">
    <cofactor evidence="1">
        <name>Mg(2+)</name>
        <dbReference type="ChEBI" id="CHEBI:18420"/>
    </cofactor>
</comment>
<protein>
    <recommendedName>
        <fullName evidence="11">8-oxo-dGTP diphosphatase</fullName>
        <ecNumber evidence="11">3.6.1.55</ecNumber>
    </recommendedName>
</protein>
<feature type="domain" description="Nudix hydrolase" evidence="12">
    <location>
        <begin position="21"/>
        <end position="149"/>
    </location>
</feature>
<sequence>MTDRPRTGGPEAAGDPAREDGLIVVVGAAILHGGKVLAARRSAPAHLAGGWEFPGGKLEPGETEDVTVVRECREELGVEVRAVRRLSGSWPLNPGYVLHLWHAELLRGQPEPEPLEDHSELRWLGPGELDDVAWLPQDRDAVPVVARLMAAHRGG</sequence>